<keyword evidence="2" id="KW-1015">Disulfide bond</keyword>
<dbReference type="AlphaFoldDB" id="A0A6P7PD36"/>
<evidence type="ECO:0000259" key="5">
    <source>
        <dbReference type="PROSITE" id="PS51034"/>
    </source>
</evidence>
<proteinExistence type="predicted"/>
<feature type="transmembrane region" description="Helical" evidence="3">
    <location>
        <begin position="387"/>
        <end position="412"/>
    </location>
</feature>
<keyword evidence="6" id="KW-1185">Reference proteome</keyword>
<dbReference type="PANTHER" id="PTHR14002">
    <property type="entry name" value="ENDOGLIN/TGF-BETA RECEPTOR TYPE III"/>
    <property type="match status" value="1"/>
</dbReference>
<evidence type="ECO:0000256" key="3">
    <source>
        <dbReference type="SAM" id="Phobius"/>
    </source>
</evidence>
<sequence>MLLIIHFMFHSVSLCESPPGSMSLYISLPLLVVLLQPVLCAYNCSTVYQRTPDNSDLSVDCGTSVITVDVNQCTAQWAGFNVTDLALNGNHTNTDCQGSVVAGTDPPIIRFQLPVNSSQGNPCRQTLQIVDENVPQGTLTSFSSVQSMIITGFIDAPKSAQGFISYATDIYYQFTCRYPLEYLLNNTQIVASSSSVAAQENNGTFINYLKMAVYNDSDFAYPLVVPSTGLELRKKVYVEVKTVNFTGNFNVLLDHCFGTPSPYNMTSTEKHDFLTTCSNDPKTAVMTNGASKFARFNFEAFRFVSHRDQTKSSIYVHCILRLCEPSTCQQQLACGSRRRRSEASLGGQSRDSAVVSLGPLYTGPEDTPVAAAATGDSESGRSNGVNLAGLAVGVVFGSAAAVALTVGGCFALKKFI</sequence>
<keyword evidence="3" id="KW-0812">Transmembrane</keyword>
<dbReference type="SMART" id="SM00241">
    <property type="entry name" value="ZP"/>
    <property type="match status" value="1"/>
</dbReference>
<dbReference type="OrthoDB" id="9274484at2759"/>
<organism evidence="6 7">
    <name type="scientific">Betta splendens</name>
    <name type="common">Siamese fighting fish</name>
    <dbReference type="NCBI Taxonomy" id="158456"/>
    <lineage>
        <taxon>Eukaryota</taxon>
        <taxon>Metazoa</taxon>
        <taxon>Chordata</taxon>
        <taxon>Craniata</taxon>
        <taxon>Vertebrata</taxon>
        <taxon>Euteleostomi</taxon>
        <taxon>Actinopterygii</taxon>
        <taxon>Neopterygii</taxon>
        <taxon>Teleostei</taxon>
        <taxon>Neoteleostei</taxon>
        <taxon>Acanthomorphata</taxon>
        <taxon>Anabantaria</taxon>
        <taxon>Anabantiformes</taxon>
        <taxon>Anabantoidei</taxon>
        <taxon>Osphronemidae</taxon>
        <taxon>Betta</taxon>
    </lineage>
</organism>
<dbReference type="PANTHER" id="PTHR14002:SF14">
    <property type="entry name" value="SI:DKEY-103G5.3"/>
    <property type="match status" value="1"/>
</dbReference>
<evidence type="ECO:0000313" key="6">
    <source>
        <dbReference type="Proteomes" id="UP000515150"/>
    </source>
</evidence>
<dbReference type="PROSITE" id="PS51034">
    <property type="entry name" value="ZP_2"/>
    <property type="match status" value="1"/>
</dbReference>
<evidence type="ECO:0000256" key="1">
    <source>
        <dbReference type="ARBA" id="ARBA00022729"/>
    </source>
</evidence>
<evidence type="ECO:0000313" key="7">
    <source>
        <dbReference type="RefSeq" id="XP_029028223.1"/>
    </source>
</evidence>
<dbReference type="InterPro" id="IPR042235">
    <property type="entry name" value="ZP-C_dom"/>
</dbReference>
<protein>
    <submittedName>
        <fullName evidence="7">Zona pellucida-like domain-containing protein 1 isoform X1</fullName>
    </submittedName>
</protein>
<evidence type="ECO:0000256" key="2">
    <source>
        <dbReference type="ARBA" id="ARBA00023157"/>
    </source>
</evidence>
<dbReference type="Pfam" id="PF00100">
    <property type="entry name" value="Zona_pellucida"/>
    <property type="match status" value="1"/>
</dbReference>
<dbReference type="Gene3D" id="2.60.40.4100">
    <property type="entry name" value="Zona pellucida, ZP-C domain"/>
    <property type="match status" value="1"/>
</dbReference>
<feature type="signal peptide" evidence="4">
    <location>
        <begin position="1"/>
        <end position="40"/>
    </location>
</feature>
<dbReference type="RefSeq" id="XP_029028223.1">
    <property type="nucleotide sequence ID" value="XM_029172390.3"/>
</dbReference>
<dbReference type="InterPro" id="IPR055355">
    <property type="entry name" value="ZP-C"/>
</dbReference>
<dbReference type="InParanoid" id="A0A6P7PD36"/>
<dbReference type="InterPro" id="IPR055356">
    <property type="entry name" value="ZP-N"/>
</dbReference>
<keyword evidence="1 4" id="KW-0732">Signal</keyword>
<evidence type="ECO:0000256" key="4">
    <source>
        <dbReference type="SAM" id="SignalP"/>
    </source>
</evidence>
<gene>
    <name evidence="7" type="primary">LOC114868629</name>
</gene>
<dbReference type="GeneID" id="114868629"/>
<dbReference type="Pfam" id="PF23344">
    <property type="entry name" value="ZP-N"/>
    <property type="match status" value="1"/>
</dbReference>
<keyword evidence="3" id="KW-0472">Membrane</keyword>
<name>A0A6P7PD36_BETSP</name>
<dbReference type="Proteomes" id="UP000515150">
    <property type="component" value="Chromosome 13"/>
</dbReference>
<keyword evidence="3" id="KW-1133">Transmembrane helix</keyword>
<accession>A0A6P7PD36</accession>
<reference evidence="7" key="1">
    <citation type="submission" date="2025-08" db="UniProtKB">
        <authorList>
            <consortium name="RefSeq"/>
        </authorList>
    </citation>
    <scope>IDENTIFICATION</scope>
</reference>
<feature type="domain" description="ZP" evidence="5">
    <location>
        <begin position="60"/>
        <end position="341"/>
    </location>
</feature>
<dbReference type="InterPro" id="IPR001507">
    <property type="entry name" value="ZP_dom"/>
</dbReference>
<dbReference type="FunCoup" id="A0A6P7PD36">
    <property type="interactions" value="7"/>
</dbReference>
<dbReference type="KEGG" id="bspl:114868629"/>
<feature type="chain" id="PRO_5028057400" evidence="4">
    <location>
        <begin position="41"/>
        <end position="416"/>
    </location>
</feature>